<proteinExistence type="predicted"/>
<dbReference type="Pfam" id="PF02585">
    <property type="entry name" value="PIG-L"/>
    <property type="match status" value="1"/>
</dbReference>
<evidence type="ECO:0000256" key="1">
    <source>
        <dbReference type="ARBA" id="ARBA00022833"/>
    </source>
</evidence>
<comment type="caution">
    <text evidence="3">The sequence shown here is derived from an EMBL/GenBank/DDBJ whole genome shotgun (WGS) entry which is preliminary data.</text>
</comment>
<reference evidence="4" key="1">
    <citation type="journal article" date="2019" name="Int. J. Syst. Evol. Microbiol.">
        <title>The Global Catalogue of Microorganisms (GCM) 10K type strain sequencing project: providing services to taxonomists for standard genome sequencing and annotation.</title>
        <authorList>
            <consortium name="The Broad Institute Genomics Platform"/>
            <consortium name="The Broad Institute Genome Sequencing Center for Infectious Disease"/>
            <person name="Wu L."/>
            <person name="Ma J."/>
        </authorList>
    </citation>
    <scope>NUCLEOTIDE SEQUENCE [LARGE SCALE GENOMIC DNA]</scope>
    <source>
        <strain evidence="4">JCM 17809</strain>
    </source>
</reference>
<dbReference type="InterPro" id="IPR003737">
    <property type="entry name" value="GlcNAc_PI_deacetylase-related"/>
</dbReference>
<dbReference type="RefSeq" id="WP_345208124.1">
    <property type="nucleotide sequence ID" value="NZ_BAABGM010000024.1"/>
</dbReference>
<keyword evidence="4" id="KW-1185">Reference proteome</keyword>
<dbReference type="InterPro" id="IPR024078">
    <property type="entry name" value="LmbE-like_dom_sf"/>
</dbReference>
<feature type="compositionally biased region" description="Low complexity" evidence="2">
    <location>
        <begin position="171"/>
        <end position="180"/>
    </location>
</feature>
<dbReference type="Proteomes" id="UP001500945">
    <property type="component" value="Unassembled WGS sequence"/>
</dbReference>
<protein>
    <submittedName>
        <fullName evidence="3">PIG-L family deacetylase</fullName>
    </submittedName>
</protein>
<name>A0ABP8KQG0_9MICO</name>
<dbReference type="EMBL" id="BAABGM010000024">
    <property type="protein sequence ID" value="GAA4412162.1"/>
    <property type="molecule type" value="Genomic_DNA"/>
</dbReference>
<organism evidence="3 4">
    <name type="scientific">Fodinibacter luteus</name>
    <dbReference type="NCBI Taxonomy" id="552064"/>
    <lineage>
        <taxon>Bacteria</taxon>
        <taxon>Bacillati</taxon>
        <taxon>Actinomycetota</taxon>
        <taxon>Actinomycetes</taxon>
        <taxon>Micrococcales</taxon>
        <taxon>Intrasporangiaceae</taxon>
        <taxon>Fodinibacter (ex Wang et al. 2009)</taxon>
    </lineage>
</organism>
<evidence type="ECO:0000313" key="3">
    <source>
        <dbReference type="EMBL" id="GAA4412162.1"/>
    </source>
</evidence>
<dbReference type="Gene3D" id="3.40.50.10320">
    <property type="entry name" value="LmbE-like"/>
    <property type="match status" value="1"/>
</dbReference>
<gene>
    <name evidence="3" type="ORF">GCM10023168_33710</name>
</gene>
<dbReference type="PANTHER" id="PTHR12993:SF26">
    <property type="entry name" value="1D-MYO-INOSITOL 2-ACETAMIDO-2-DEOXY-ALPHA-D-GLUCOPYRANOSIDE DEACETYLASE"/>
    <property type="match status" value="1"/>
</dbReference>
<accession>A0ABP8KQG0</accession>
<evidence type="ECO:0000256" key="2">
    <source>
        <dbReference type="SAM" id="MobiDB-lite"/>
    </source>
</evidence>
<sequence>MSTIVFLHAHPDDEASQTSGSMARAVDEGHRVVVVFATDGDHGEAPADLAPGETVVDRRRLEAEASATAIGLHRVAWLGYADSGMTGWEQNAHERAFVTAPLDEAAGRFAALLDEEDADVAVGYDWHGNYGHPDHVRVHAVLHRAADLARRRPRVLEATFNRDAMRRLAEAARAAGAPDADSFDPDQPMDDGNPLGEPESALHWRVDVTPWLERRRASLQAHVSQTTDVGMMLAMPPEVFAVFFGHEHYVEPGREPGMVEGWPFGG</sequence>
<feature type="region of interest" description="Disordered" evidence="2">
    <location>
        <begin position="171"/>
        <end position="199"/>
    </location>
</feature>
<dbReference type="PANTHER" id="PTHR12993">
    <property type="entry name" value="N-ACETYLGLUCOSAMINYL-PHOSPHATIDYLINOSITOL DE-N-ACETYLASE-RELATED"/>
    <property type="match status" value="1"/>
</dbReference>
<keyword evidence="1" id="KW-0862">Zinc</keyword>
<dbReference type="SUPFAM" id="SSF102588">
    <property type="entry name" value="LmbE-like"/>
    <property type="match status" value="1"/>
</dbReference>
<evidence type="ECO:0000313" key="4">
    <source>
        <dbReference type="Proteomes" id="UP001500945"/>
    </source>
</evidence>